<sequence length="348" mass="37459">MWLLKKVRSWGKEQIIQIREGNSGEWHWLAENPMPVAGLNRSLWRGAVPSWTFYILLFLSGIISTVGLLASSAATIIGAMIVAPLMGPIIAIAYSIAVGNQRLLKRSGITLLSGIALTIVTSMVIAKIVGIRTFGPEIWGRVSPTLLDLAVALAAGAAGAFAKSRRHVADALPGVAIAVALVPPLSVIGIGVAMGSKSVAIGASLLFLANLIGIIFSGALVFLLQRYGSLQRARQGLILSIGAIFILGLPLGLSLDNLLLKERTRRSIEYSLYRRTLTFSGTDIRNIQVQRQENFLIVDLEVAAPVGSISENQVKMVRDFLQQSLKKPLTLNVRVIPIREFTAPAPDK</sequence>
<feature type="transmembrane region" description="Helical" evidence="1">
    <location>
        <begin position="51"/>
        <end position="70"/>
    </location>
</feature>
<evidence type="ECO:0000313" key="2">
    <source>
        <dbReference type="EMBL" id="WGV28334.1"/>
    </source>
</evidence>
<gene>
    <name evidence="2" type="ORF">QI031_13065</name>
</gene>
<dbReference type="PANTHER" id="PTHR20992">
    <property type="entry name" value="AT15442P-RELATED"/>
    <property type="match status" value="1"/>
</dbReference>
<keyword evidence="3" id="KW-1185">Reference proteome</keyword>
<feature type="transmembrane region" description="Helical" evidence="1">
    <location>
        <begin position="174"/>
        <end position="194"/>
    </location>
</feature>
<protein>
    <submittedName>
        <fullName evidence="2">TIGR00341 family protein</fullName>
    </submittedName>
</protein>
<keyword evidence="1" id="KW-0472">Membrane</keyword>
<feature type="transmembrane region" description="Helical" evidence="1">
    <location>
        <begin position="109"/>
        <end position="130"/>
    </location>
</feature>
<reference evidence="2 3" key="1">
    <citation type="journal article" date="2023" name="Limnol Oceanogr Lett">
        <title>Environmental adaptations by the intertidal Antarctic cyanobacterium Halotia branconii CENA392 as revealed using long-read genome sequencing.</title>
        <authorList>
            <person name="Dextro R.B."/>
            <person name="Delbaje E."/>
            <person name="Freitas P.N.N."/>
            <person name="Geraldes V."/>
            <person name="Pinto E."/>
            <person name="Long P.F."/>
            <person name="Fiore M.F."/>
        </authorList>
    </citation>
    <scope>NUCLEOTIDE SEQUENCE [LARGE SCALE GENOMIC DNA]</scope>
    <source>
        <strain evidence="2 3">CENA392</strain>
    </source>
</reference>
<feature type="transmembrane region" description="Helical" evidence="1">
    <location>
        <begin position="76"/>
        <end position="97"/>
    </location>
</feature>
<feature type="transmembrane region" description="Helical" evidence="1">
    <location>
        <begin position="142"/>
        <end position="162"/>
    </location>
</feature>
<keyword evidence="1" id="KW-1133">Transmembrane helix</keyword>
<dbReference type="AlphaFoldDB" id="A0AAJ6PBW0"/>
<dbReference type="RefSeq" id="WP_281485560.1">
    <property type="nucleotide sequence ID" value="NZ_CP124543.1"/>
</dbReference>
<organism evidence="2 3">
    <name type="scientific">Halotia branconii CENA392</name>
    <dbReference type="NCBI Taxonomy" id="1539056"/>
    <lineage>
        <taxon>Bacteria</taxon>
        <taxon>Bacillati</taxon>
        <taxon>Cyanobacteriota</taxon>
        <taxon>Cyanophyceae</taxon>
        <taxon>Nostocales</taxon>
        <taxon>Nodulariaceae</taxon>
        <taxon>Halotia</taxon>
    </lineage>
</organism>
<dbReference type="Proteomes" id="UP001223520">
    <property type="component" value="Chromosome"/>
</dbReference>
<feature type="transmembrane region" description="Helical" evidence="1">
    <location>
        <begin position="236"/>
        <end position="255"/>
    </location>
</feature>
<dbReference type="InterPro" id="IPR005240">
    <property type="entry name" value="DUF389"/>
</dbReference>
<name>A0AAJ6PBW0_9CYAN</name>
<dbReference type="PANTHER" id="PTHR20992:SF9">
    <property type="entry name" value="AT15442P-RELATED"/>
    <property type="match status" value="1"/>
</dbReference>
<dbReference type="EMBL" id="CP124543">
    <property type="protein sequence ID" value="WGV28334.1"/>
    <property type="molecule type" value="Genomic_DNA"/>
</dbReference>
<evidence type="ECO:0000256" key="1">
    <source>
        <dbReference type="SAM" id="Phobius"/>
    </source>
</evidence>
<proteinExistence type="predicted"/>
<accession>A0AAJ6PBW0</accession>
<dbReference type="NCBIfam" id="TIGR00341">
    <property type="entry name" value="TIGR00341 family protein"/>
    <property type="match status" value="1"/>
</dbReference>
<keyword evidence="1" id="KW-0812">Transmembrane</keyword>
<dbReference type="Pfam" id="PF04087">
    <property type="entry name" value="DUF389"/>
    <property type="match status" value="1"/>
</dbReference>
<dbReference type="KEGG" id="hbq:QI031_13065"/>
<evidence type="ECO:0000313" key="3">
    <source>
        <dbReference type="Proteomes" id="UP001223520"/>
    </source>
</evidence>
<feature type="transmembrane region" description="Helical" evidence="1">
    <location>
        <begin position="200"/>
        <end position="224"/>
    </location>
</feature>